<feature type="compositionally biased region" description="Basic and acidic residues" evidence="1">
    <location>
        <begin position="536"/>
        <end position="548"/>
    </location>
</feature>
<feature type="compositionally biased region" description="Low complexity" evidence="1">
    <location>
        <begin position="611"/>
        <end position="639"/>
    </location>
</feature>
<reference evidence="2 3" key="1">
    <citation type="submission" date="2019-06" db="EMBL/GenBank/DDBJ databases">
        <authorList>
            <person name="Broberg M."/>
        </authorList>
    </citation>
    <scope>NUCLEOTIDE SEQUENCE [LARGE SCALE GENOMIC DNA]</scope>
</reference>
<accession>A0ABY6UEE8</accession>
<evidence type="ECO:0000256" key="1">
    <source>
        <dbReference type="SAM" id="MobiDB-lite"/>
    </source>
</evidence>
<protein>
    <recommendedName>
        <fullName evidence="4">Ankyrin 2,3/unc44</fullName>
    </recommendedName>
</protein>
<feature type="compositionally biased region" description="Basic residues" evidence="1">
    <location>
        <begin position="818"/>
        <end position="833"/>
    </location>
</feature>
<sequence length="833" mass="94255">MASSSPPEEPIFLHHIIDATDEELAELIRDHPWYDGIGDPPPHFKQKPGSKCLSYEDGTKLEKRFKLLRKKTLEPPYPITKERVELAARWRRLPRSLDYDPPPPLIGPLNRLDSFARDRERIAYKLLLELGGRPVYPLHRLLDESTSQCSSRIAGDLLPWQCLHGDLTLGGKFRGEWFETSTLQLKNWERFRTWQRDHRGPNDQDTFQAFVQEAHRDWELVFPGSSSLRREETEENPMLLWNAWEKREHDRATYREHGCEGFADYAEAVRRRLDKNGFAHPFRLHQDPMQQDPLTTWIEYIAYEYWWLDYYSEPLEAMQENLVELWDRIDSHEIFKEDEAYLELRRTQKIPTLGSESTIYDSQCGLMYSPLWCFTTHLTSSRLENDVLGAKEVFRNIKSLSDIGRAQVQGEQGRDKAAHHNRSSAATKLDQLRKDCETARKESYEELRHVTFRRKYHRILKDDTRKTLEQAAMRHWQRRILDWALDQLHLIEDEIRELPGSSDIPMIAAQSKRKRARFTSAEPTVRLFSNKFDAAEPSKTLSDKEREKKRQRLALDSYPLPPGARLGSSNSSSSGTRDHALAGEIDVSTAIDDGGLNSQQEVEDERPIIKGESSGQGAAASEASSSSPRSTRSPEPQSTLAPVQPDANEDGPTSRLLTLPATQVPLGAGGEQPAITAEVPAPAVGVLSTKARGSQPTRRSARVMAQRASQAAALTKEPVARDGAEHPALPKGKTKRPLSASATLGADESRPKRRRTQATKQADTHRGSPARQSRSPSDGPGQHVPQEEESVQESITVDLSSRAGGSRTTHGPRQQARPGKRATTRANRGKRKA</sequence>
<dbReference type="EMBL" id="CABFNS010000785">
    <property type="protein sequence ID" value="VUC28412.1"/>
    <property type="molecule type" value="Genomic_DNA"/>
</dbReference>
<keyword evidence="3" id="KW-1185">Reference proteome</keyword>
<name>A0ABY6UEE8_BIOOC</name>
<evidence type="ECO:0000313" key="3">
    <source>
        <dbReference type="Proteomes" id="UP000766486"/>
    </source>
</evidence>
<evidence type="ECO:0000313" key="2">
    <source>
        <dbReference type="EMBL" id="VUC28412.1"/>
    </source>
</evidence>
<organism evidence="2 3">
    <name type="scientific">Bionectria ochroleuca</name>
    <name type="common">Gliocladium roseum</name>
    <dbReference type="NCBI Taxonomy" id="29856"/>
    <lineage>
        <taxon>Eukaryota</taxon>
        <taxon>Fungi</taxon>
        <taxon>Dikarya</taxon>
        <taxon>Ascomycota</taxon>
        <taxon>Pezizomycotina</taxon>
        <taxon>Sordariomycetes</taxon>
        <taxon>Hypocreomycetidae</taxon>
        <taxon>Hypocreales</taxon>
        <taxon>Bionectriaceae</taxon>
        <taxon>Clonostachys</taxon>
    </lineage>
</organism>
<proteinExistence type="predicted"/>
<dbReference type="Proteomes" id="UP000766486">
    <property type="component" value="Unassembled WGS sequence"/>
</dbReference>
<evidence type="ECO:0008006" key="4">
    <source>
        <dbReference type="Google" id="ProtNLM"/>
    </source>
</evidence>
<comment type="caution">
    <text evidence="2">The sequence shown here is derived from an EMBL/GenBank/DDBJ whole genome shotgun (WGS) entry which is preliminary data.</text>
</comment>
<feature type="region of interest" description="Disordered" evidence="1">
    <location>
        <begin position="536"/>
        <end position="833"/>
    </location>
</feature>
<gene>
    <name evidence="2" type="ORF">CLO192961_LOCUS235960</name>
</gene>